<organism evidence="3 4">
    <name type="scientific">Ricinus communis</name>
    <name type="common">Castor bean</name>
    <dbReference type="NCBI Taxonomy" id="3988"/>
    <lineage>
        <taxon>Eukaryota</taxon>
        <taxon>Viridiplantae</taxon>
        <taxon>Streptophyta</taxon>
        <taxon>Embryophyta</taxon>
        <taxon>Tracheophyta</taxon>
        <taxon>Spermatophyta</taxon>
        <taxon>Magnoliopsida</taxon>
        <taxon>eudicotyledons</taxon>
        <taxon>Gunneridae</taxon>
        <taxon>Pentapetalae</taxon>
        <taxon>rosids</taxon>
        <taxon>fabids</taxon>
        <taxon>Malpighiales</taxon>
        <taxon>Euphorbiaceae</taxon>
        <taxon>Acalyphoideae</taxon>
        <taxon>Acalypheae</taxon>
        <taxon>Ricinus</taxon>
    </lineage>
</organism>
<dbReference type="InterPro" id="IPR025421">
    <property type="entry name" value="DUF4148"/>
</dbReference>
<evidence type="ECO:0000256" key="1">
    <source>
        <dbReference type="SAM" id="MobiDB-lite"/>
    </source>
</evidence>
<evidence type="ECO:0008006" key="5">
    <source>
        <dbReference type="Google" id="ProtNLM"/>
    </source>
</evidence>
<gene>
    <name evidence="3" type="ORF">RCOM_1958660</name>
</gene>
<dbReference type="InParanoid" id="B9TEP4"/>
<dbReference type="Proteomes" id="UP000008311">
    <property type="component" value="Unassembled WGS sequence"/>
</dbReference>
<feature type="region of interest" description="Disordered" evidence="1">
    <location>
        <begin position="68"/>
        <end position="108"/>
    </location>
</feature>
<keyword evidence="2" id="KW-0732">Signal</keyword>
<reference evidence="4" key="1">
    <citation type="journal article" date="2010" name="Nat. Biotechnol.">
        <title>Draft genome sequence of the oilseed species Ricinus communis.</title>
        <authorList>
            <person name="Chan A.P."/>
            <person name="Crabtree J."/>
            <person name="Zhao Q."/>
            <person name="Lorenzi H."/>
            <person name="Orvis J."/>
            <person name="Puiu D."/>
            <person name="Melake-Berhan A."/>
            <person name="Jones K.M."/>
            <person name="Redman J."/>
            <person name="Chen G."/>
            <person name="Cahoon E.B."/>
            <person name="Gedil M."/>
            <person name="Stanke M."/>
            <person name="Haas B.J."/>
            <person name="Wortman J.R."/>
            <person name="Fraser-Liggett C.M."/>
            <person name="Ravel J."/>
            <person name="Rabinowicz P.D."/>
        </authorList>
    </citation>
    <scope>NUCLEOTIDE SEQUENCE [LARGE SCALE GENOMIC DNA]</scope>
    <source>
        <strain evidence="4">cv. Hale</strain>
    </source>
</reference>
<sequence length="108" mass="11675">MEFDVIVRGLLLLTKISVVLTIPAVAPAQSANQPRTRAEVLRHLAESENAGYRPGEASGLRFPYDIETANARLAQTPRPHDGGVNADRPSSASEESKDRNGLLPGYTH</sequence>
<protein>
    <recommendedName>
        <fullName evidence="5">DUF4148 domain-containing protein</fullName>
    </recommendedName>
</protein>
<keyword evidence="4" id="KW-1185">Reference proteome</keyword>
<feature type="chain" id="PRO_5002890191" description="DUF4148 domain-containing protein" evidence="2">
    <location>
        <begin position="22"/>
        <end position="108"/>
    </location>
</feature>
<dbReference type="EMBL" id="EQ979166">
    <property type="protein sequence ID" value="EEF25671.1"/>
    <property type="molecule type" value="Genomic_DNA"/>
</dbReference>
<name>B9TEP4_RICCO</name>
<proteinExistence type="predicted"/>
<dbReference type="AlphaFoldDB" id="B9TEP4"/>
<dbReference type="Pfam" id="PF13663">
    <property type="entry name" value="DUF4148"/>
    <property type="match status" value="1"/>
</dbReference>
<evidence type="ECO:0000313" key="3">
    <source>
        <dbReference type="EMBL" id="EEF25671.1"/>
    </source>
</evidence>
<feature type="signal peptide" evidence="2">
    <location>
        <begin position="1"/>
        <end position="21"/>
    </location>
</feature>
<evidence type="ECO:0000256" key="2">
    <source>
        <dbReference type="SAM" id="SignalP"/>
    </source>
</evidence>
<evidence type="ECO:0000313" key="4">
    <source>
        <dbReference type="Proteomes" id="UP000008311"/>
    </source>
</evidence>
<accession>B9TEP4</accession>